<dbReference type="Ensembl" id="ENSPMGT00000030856.1">
    <property type="protein sequence ID" value="ENSPMGP00000028986.1"/>
    <property type="gene ID" value="ENSPMGG00000023328.1"/>
</dbReference>
<sequence length="166" mass="19159">MCCLFFIHMYLVFNALSLLQNEEAPLVQDDRDNIFVTEQSTQDFIVVKKAEYIGYHKRLQHTGDLLFTPSVRPVTTCVKLPENIKPRYLEDEGLYVGERPPVSSTNMNILENRLLKSAEGKKWFDDDGTIMALPNPIKESSTRPPLFHMEEELDPALQTVFRKVEL</sequence>
<protein>
    <recommendedName>
        <fullName evidence="2">DUF5523 domain-containing protein</fullName>
    </recommendedName>
</protein>
<dbReference type="GO" id="GO:1905515">
    <property type="term" value="P:non-motile cilium assembly"/>
    <property type="evidence" value="ECO:0007669"/>
    <property type="project" value="TreeGrafter"/>
</dbReference>
<keyword evidence="4" id="KW-1185">Reference proteome</keyword>
<feature type="domain" description="DUF5523" evidence="2">
    <location>
        <begin position="20"/>
        <end position="163"/>
    </location>
</feature>
<evidence type="ECO:0000313" key="3">
    <source>
        <dbReference type="Ensembl" id="ENSPMGP00000028986.1"/>
    </source>
</evidence>
<feature type="chain" id="PRO_5017178149" description="DUF5523 domain-containing protein" evidence="1">
    <location>
        <begin position="18"/>
        <end position="166"/>
    </location>
</feature>
<proteinExistence type="predicted"/>
<dbReference type="GO" id="GO:1904491">
    <property type="term" value="P:protein localization to ciliary transition zone"/>
    <property type="evidence" value="ECO:0007669"/>
    <property type="project" value="TreeGrafter"/>
</dbReference>
<dbReference type="InterPro" id="IPR052434">
    <property type="entry name" value="Tectonic-like_complex_comp"/>
</dbReference>
<feature type="signal peptide" evidence="1">
    <location>
        <begin position="1"/>
        <end position="17"/>
    </location>
</feature>
<reference evidence="3" key="1">
    <citation type="submission" date="2025-08" db="UniProtKB">
        <authorList>
            <consortium name="Ensembl"/>
        </authorList>
    </citation>
    <scope>IDENTIFICATION</scope>
</reference>
<keyword evidence="1" id="KW-0732">Signal</keyword>
<reference evidence="3" key="2">
    <citation type="submission" date="2025-09" db="UniProtKB">
        <authorList>
            <consortium name="Ensembl"/>
        </authorList>
    </citation>
    <scope>IDENTIFICATION</scope>
</reference>
<dbReference type="InterPro" id="IPR041510">
    <property type="entry name" value="DUF5523"/>
</dbReference>
<organism evidence="3 4">
    <name type="scientific">Periophthalmus magnuspinnatus</name>
    <dbReference type="NCBI Taxonomy" id="409849"/>
    <lineage>
        <taxon>Eukaryota</taxon>
        <taxon>Metazoa</taxon>
        <taxon>Chordata</taxon>
        <taxon>Craniata</taxon>
        <taxon>Vertebrata</taxon>
        <taxon>Euteleostomi</taxon>
        <taxon>Actinopterygii</taxon>
        <taxon>Neopterygii</taxon>
        <taxon>Teleostei</taxon>
        <taxon>Neoteleostei</taxon>
        <taxon>Acanthomorphata</taxon>
        <taxon>Gobiaria</taxon>
        <taxon>Gobiiformes</taxon>
        <taxon>Gobioidei</taxon>
        <taxon>Gobiidae</taxon>
        <taxon>Oxudercinae</taxon>
        <taxon>Periophthalmus</taxon>
    </lineage>
</organism>
<evidence type="ECO:0000259" key="2">
    <source>
        <dbReference type="Pfam" id="PF17661"/>
    </source>
</evidence>
<dbReference type="PANTHER" id="PTHR20837">
    <property type="entry name" value="CENTROSOMAL PROTEIN-RELATED"/>
    <property type="match status" value="1"/>
</dbReference>
<dbReference type="Proteomes" id="UP000261520">
    <property type="component" value="Unplaced"/>
</dbReference>
<evidence type="ECO:0000256" key="1">
    <source>
        <dbReference type="SAM" id="SignalP"/>
    </source>
</evidence>
<accession>A0A3B4BJM8</accession>
<evidence type="ECO:0000313" key="4">
    <source>
        <dbReference type="Proteomes" id="UP000261520"/>
    </source>
</evidence>
<dbReference type="STRING" id="409849.ENSPMGP00000028986"/>
<dbReference type="GO" id="GO:0035869">
    <property type="term" value="C:ciliary transition zone"/>
    <property type="evidence" value="ECO:0007669"/>
    <property type="project" value="TreeGrafter"/>
</dbReference>
<dbReference type="PANTHER" id="PTHR20837:SF7">
    <property type="entry name" value="COILED-COIL AND C2 DOMAIN-CONTAINING PROTEIN 2A"/>
    <property type="match status" value="1"/>
</dbReference>
<name>A0A3B4BJM8_9GOBI</name>
<dbReference type="AlphaFoldDB" id="A0A3B4BJM8"/>
<dbReference type="Pfam" id="PF17661">
    <property type="entry name" value="DUF5523"/>
    <property type="match status" value="1"/>
</dbReference>